<dbReference type="Gene3D" id="3.40.50.150">
    <property type="entry name" value="Vaccinia Virus protein VP39"/>
    <property type="match status" value="1"/>
</dbReference>
<evidence type="ECO:0000313" key="3">
    <source>
        <dbReference type="Proteomes" id="UP000177691"/>
    </source>
</evidence>
<evidence type="ECO:0000313" key="2">
    <source>
        <dbReference type="EMBL" id="OGF14636.1"/>
    </source>
</evidence>
<dbReference type="InterPro" id="IPR050508">
    <property type="entry name" value="Methyltransf_Superfamily"/>
</dbReference>
<reference evidence="2 3" key="1">
    <citation type="journal article" date="2016" name="Nat. Commun.">
        <title>Thousands of microbial genomes shed light on interconnected biogeochemical processes in an aquifer system.</title>
        <authorList>
            <person name="Anantharaman K."/>
            <person name="Brown C.T."/>
            <person name="Hug L.A."/>
            <person name="Sharon I."/>
            <person name="Castelle C.J."/>
            <person name="Probst A.J."/>
            <person name="Thomas B.C."/>
            <person name="Singh A."/>
            <person name="Wilkins M.J."/>
            <person name="Karaoz U."/>
            <person name="Brodie E.L."/>
            <person name="Williams K.H."/>
            <person name="Hubbard S.S."/>
            <person name="Banfield J.F."/>
        </authorList>
    </citation>
    <scope>NUCLEOTIDE SEQUENCE [LARGE SCALE GENOMIC DNA]</scope>
</reference>
<dbReference type="SUPFAM" id="SSF53335">
    <property type="entry name" value="S-adenosyl-L-methionine-dependent methyltransferases"/>
    <property type="match status" value="1"/>
</dbReference>
<feature type="domain" description="Methyltransferase type 11" evidence="1">
    <location>
        <begin position="47"/>
        <end position="136"/>
    </location>
</feature>
<dbReference type="InterPro" id="IPR029063">
    <property type="entry name" value="SAM-dependent_MTases_sf"/>
</dbReference>
<accession>A0A1F5RJJ7</accession>
<dbReference type="AlphaFoldDB" id="A0A1F5RJJ7"/>
<organism evidence="2 3">
    <name type="scientific">Candidatus Falkowbacteria bacterium RIFCSPHIGHO2_02_FULL_45_15</name>
    <dbReference type="NCBI Taxonomy" id="1797987"/>
    <lineage>
        <taxon>Bacteria</taxon>
        <taxon>Candidatus Falkowiibacteriota</taxon>
    </lineage>
</organism>
<evidence type="ECO:0000259" key="1">
    <source>
        <dbReference type="Pfam" id="PF08241"/>
    </source>
</evidence>
<dbReference type="GO" id="GO:0008757">
    <property type="term" value="F:S-adenosylmethionine-dependent methyltransferase activity"/>
    <property type="evidence" value="ECO:0007669"/>
    <property type="project" value="InterPro"/>
</dbReference>
<name>A0A1F5RJJ7_9BACT</name>
<dbReference type="EMBL" id="MFFU01000062">
    <property type="protein sequence ID" value="OGF14636.1"/>
    <property type="molecule type" value="Genomic_DNA"/>
</dbReference>
<sequence>MVNKIIDWVVQRPVILDFVRRILENNHQGEKEVISQELPERQSQIVLDLGCGTGVFSPWFGPGYVGIDISQPYINYARWRYPSKQFQVMDAGKIQFPAQSFDAIWVNGVLHHLNDTAVSLVVAEMKRLLKPGGKAVVMEDIPAQQIISRFVRSLDAGEHIRTPQGYRNLLAEQFLVQKEYPLRTGVCDYQVFILA</sequence>
<proteinExistence type="predicted"/>
<comment type="caution">
    <text evidence="2">The sequence shown here is derived from an EMBL/GenBank/DDBJ whole genome shotgun (WGS) entry which is preliminary data.</text>
</comment>
<protein>
    <recommendedName>
        <fullName evidence="1">Methyltransferase type 11 domain-containing protein</fullName>
    </recommendedName>
</protein>
<dbReference type="CDD" id="cd02440">
    <property type="entry name" value="AdoMet_MTases"/>
    <property type="match status" value="1"/>
</dbReference>
<dbReference type="InterPro" id="IPR013216">
    <property type="entry name" value="Methyltransf_11"/>
</dbReference>
<dbReference type="Pfam" id="PF08241">
    <property type="entry name" value="Methyltransf_11"/>
    <property type="match status" value="1"/>
</dbReference>
<dbReference type="PANTHER" id="PTHR42912">
    <property type="entry name" value="METHYLTRANSFERASE"/>
    <property type="match status" value="1"/>
</dbReference>
<gene>
    <name evidence="2" type="ORF">A3D54_01695</name>
</gene>
<dbReference type="Proteomes" id="UP000177691">
    <property type="component" value="Unassembled WGS sequence"/>
</dbReference>